<dbReference type="STRING" id="1007099.SAMN05216287_1983"/>
<evidence type="ECO:0000313" key="1">
    <source>
        <dbReference type="EMBL" id="SDW94753.1"/>
    </source>
</evidence>
<name>A0A1H2XPI2_9PSED</name>
<sequence length="151" mass="15640">MGNLAKTTSDSGNISYSAKDRLSIGQIETSSARSGGTVTFIAPQILDAMPGVGNVKGWVVDVKSPSTSSGLIKDLVGDLGGAAQVNQDDRLIGGNLTEDTRRAMDNLVHTALQPRNPMSTLLVAGPLNAGDIQPATGFEEDGEGNLVFEAK</sequence>
<reference evidence="2" key="1">
    <citation type="submission" date="2016-10" db="EMBL/GenBank/DDBJ databases">
        <authorList>
            <person name="Varghese N."/>
            <person name="Submissions S."/>
        </authorList>
    </citation>
    <scope>NUCLEOTIDE SEQUENCE [LARGE SCALE GENOMIC DNA]</scope>
    <source>
        <strain evidence="2">NRRL B-59562</strain>
    </source>
</reference>
<evidence type="ECO:0000313" key="2">
    <source>
        <dbReference type="Proteomes" id="UP000243778"/>
    </source>
</evidence>
<organism evidence="1 2">
    <name type="scientific">Pseudomonas kuykendallii</name>
    <dbReference type="NCBI Taxonomy" id="1007099"/>
    <lineage>
        <taxon>Bacteria</taxon>
        <taxon>Pseudomonadati</taxon>
        <taxon>Pseudomonadota</taxon>
        <taxon>Gammaproteobacteria</taxon>
        <taxon>Pseudomonadales</taxon>
        <taxon>Pseudomonadaceae</taxon>
        <taxon>Pseudomonas</taxon>
    </lineage>
</organism>
<dbReference type="Proteomes" id="UP000243778">
    <property type="component" value="Unassembled WGS sequence"/>
</dbReference>
<dbReference type="EMBL" id="FNNU01000002">
    <property type="protein sequence ID" value="SDW94753.1"/>
    <property type="molecule type" value="Genomic_DNA"/>
</dbReference>
<gene>
    <name evidence="1" type="ORF">SAMN05216287_1983</name>
</gene>
<proteinExistence type="predicted"/>
<keyword evidence="2" id="KW-1185">Reference proteome</keyword>
<dbReference type="AlphaFoldDB" id="A0A1H2XPI2"/>
<protein>
    <submittedName>
        <fullName evidence="1">Uncharacterized protein</fullName>
    </submittedName>
</protein>
<accession>A0A1H2XPI2</accession>